<feature type="region of interest" description="Disordered" evidence="3">
    <location>
        <begin position="157"/>
        <end position="183"/>
    </location>
</feature>
<gene>
    <name evidence="5" type="ORF">KOW79_009085</name>
</gene>
<evidence type="ECO:0000259" key="4">
    <source>
        <dbReference type="PROSITE" id="PS50001"/>
    </source>
</evidence>
<feature type="compositionally biased region" description="Basic and acidic residues" evidence="3">
    <location>
        <begin position="260"/>
        <end position="272"/>
    </location>
</feature>
<feature type="region of interest" description="Disordered" evidence="3">
    <location>
        <begin position="317"/>
        <end position="342"/>
    </location>
</feature>
<dbReference type="PANTHER" id="PTHR14388">
    <property type="entry name" value="T CELL-SPECIFIC ADAPTER PROTEIN TSAD"/>
    <property type="match status" value="1"/>
</dbReference>
<dbReference type="PRINTS" id="PR00401">
    <property type="entry name" value="SH2DOMAIN"/>
</dbReference>
<feature type="domain" description="SH2" evidence="4">
    <location>
        <begin position="58"/>
        <end position="149"/>
    </location>
</feature>
<dbReference type="Gene3D" id="3.30.505.10">
    <property type="entry name" value="SH2 domain"/>
    <property type="match status" value="1"/>
</dbReference>
<protein>
    <recommendedName>
        <fullName evidence="4">SH2 domain-containing protein</fullName>
    </recommendedName>
</protein>
<reference evidence="5 6" key="1">
    <citation type="submission" date="2021-06" db="EMBL/GenBank/DDBJ databases">
        <title>Chromosome-level genome assembly of the red-tail catfish (Hemibagrus wyckioides).</title>
        <authorList>
            <person name="Shao F."/>
        </authorList>
    </citation>
    <scope>NUCLEOTIDE SEQUENCE [LARGE SCALE GENOMIC DNA]</scope>
    <source>
        <strain evidence="5">EC202008001</strain>
        <tissue evidence="5">Blood</tissue>
    </source>
</reference>
<dbReference type="EMBL" id="JAHKSW010000010">
    <property type="protein sequence ID" value="KAG7327479.1"/>
    <property type="molecule type" value="Genomic_DNA"/>
</dbReference>
<organism evidence="5 6">
    <name type="scientific">Hemibagrus wyckioides</name>
    <dbReference type="NCBI Taxonomy" id="337641"/>
    <lineage>
        <taxon>Eukaryota</taxon>
        <taxon>Metazoa</taxon>
        <taxon>Chordata</taxon>
        <taxon>Craniata</taxon>
        <taxon>Vertebrata</taxon>
        <taxon>Euteleostomi</taxon>
        <taxon>Actinopterygii</taxon>
        <taxon>Neopterygii</taxon>
        <taxon>Teleostei</taxon>
        <taxon>Ostariophysi</taxon>
        <taxon>Siluriformes</taxon>
        <taxon>Bagridae</taxon>
        <taxon>Hemibagrus</taxon>
    </lineage>
</organism>
<dbReference type="Proteomes" id="UP000824219">
    <property type="component" value="Linkage Group LG10"/>
</dbReference>
<keyword evidence="1 2" id="KW-0727">SH2 domain</keyword>
<evidence type="ECO:0000256" key="2">
    <source>
        <dbReference type="PROSITE-ProRule" id="PRU00191"/>
    </source>
</evidence>
<dbReference type="GO" id="GO:0005737">
    <property type="term" value="C:cytoplasm"/>
    <property type="evidence" value="ECO:0007669"/>
    <property type="project" value="TreeGrafter"/>
</dbReference>
<sequence length="342" mass="38702">MYKYTEVHVKLQHSNRCVKSRAQIVSRVMAEVVTPNTVSWFTDYQKNHIVKDGVIPEWFHGTMSRKQAEEMLMTKPPGYFLIRVSESRIGYTLSYRADDYCRHFMIDMLPGNQCEIVGENLRHCSLQDLVDFHSRTPIHPYTELLTVACDQAGENISEDTPPTLAGRRRVSHPPIPNKNLSNLSDVSVRSPRLYPSLERELSALNLDGVGSPLHPSPLLRTKFILTPQEITTRWHSANATTTAGGKQSTALPTAYNQGKSQDKVLQKKQSESKPTRIKLIQCKIFKKKKNNSEEHTYMEISEATTDPTLLQIAANTHQEKVDEDSGTLPVEYLNPPPFAPGY</sequence>
<feature type="region of interest" description="Disordered" evidence="3">
    <location>
        <begin position="239"/>
        <end position="272"/>
    </location>
</feature>
<dbReference type="SUPFAM" id="SSF55550">
    <property type="entry name" value="SH2 domain"/>
    <property type="match status" value="1"/>
</dbReference>
<dbReference type="OrthoDB" id="67310at2759"/>
<dbReference type="PANTHER" id="PTHR14388:SF3">
    <property type="entry name" value="HEMATOPOIETIC SH2 DOMAIN-CONTAINING PROTEIN"/>
    <property type="match status" value="1"/>
</dbReference>
<dbReference type="SMART" id="SM00252">
    <property type="entry name" value="SH2"/>
    <property type="match status" value="1"/>
</dbReference>
<dbReference type="Pfam" id="PF00017">
    <property type="entry name" value="SH2"/>
    <property type="match status" value="1"/>
</dbReference>
<keyword evidence="6" id="KW-1185">Reference proteome</keyword>
<name>A0A9D3NSI8_9TELE</name>
<evidence type="ECO:0000313" key="5">
    <source>
        <dbReference type="EMBL" id="KAG7327479.1"/>
    </source>
</evidence>
<dbReference type="PROSITE" id="PS50001">
    <property type="entry name" value="SH2"/>
    <property type="match status" value="1"/>
</dbReference>
<dbReference type="InterPro" id="IPR000980">
    <property type="entry name" value="SH2"/>
</dbReference>
<proteinExistence type="predicted"/>
<comment type="caution">
    <text evidence="5">The sequence shown here is derived from an EMBL/GenBank/DDBJ whole genome shotgun (WGS) entry which is preliminary data.</text>
</comment>
<accession>A0A9D3NSI8</accession>
<dbReference type="AlphaFoldDB" id="A0A9D3NSI8"/>
<feature type="compositionally biased region" description="Polar residues" evidence="3">
    <location>
        <begin position="239"/>
        <end position="259"/>
    </location>
</feature>
<evidence type="ECO:0000256" key="3">
    <source>
        <dbReference type="SAM" id="MobiDB-lite"/>
    </source>
</evidence>
<evidence type="ECO:0000256" key="1">
    <source>
        <dbReference type="ARBA" id="ARBA00022999"/>
    </source>
</evidence>
<evidence type="ECO:0000313" key="6">
    <source>
        <dbReference type="Proteomes" id="UP000824219"/>
    </source>
</evidence>
<dbReference type="InterPro" id="IPR036860">
    <property type="entry name" value="SH2_dom_sf"/>
</dbReference>